<evidence type="ECO:0000313" key="3">
    <source>
        <dbReference type="Proteomes" id="UP000663400"/>
    </source>
</evidence>
<protein>
    <recommendedName>
        <fullName evidence="4">Secreted protein</fullName>
    </recommendedName>
</protein>
<evidence type="ECO:0000256" key="1">
    <source>
        <dbReference type="SAM" id="SignalP"/>
    </source>
</evidence>
<evidence type="ECO:0000313" key="2">
    <source>
        <dbReference type="EMBL" id="QSX74793.1"/>
    </source>
</evidence>
<evidence type="ECO:0008006" key="4">
    <source>
        <dbReference type="Google" id="ProtNLM"/>
    </source>
</evidence>
<organism evidence="2 3">
    <name type="scientific">Lysobacter arenosi</name>
    <dbReference type="NCBI Taxonomy" id="2795387"/>
    <lineage>
        <taxon>Bacteria</taxon>
        <taxon>Pseudomonadati</taxon>
        <taxon>Pseudomonadota</taxon>
        <taxon>Gammaproteobacteria</taxon>
        <taxon>Lysobacterales</taxon>
        <taxon>Lysobacteraceae</taxon>
        <taxon>Lysobacter</taxon>
    </lineage>
</organism>
<gene>
    <name evidence="2" type="ORF">HIV01_016820</name>
</gene>
<name>A0ABX7R9I8_9GAMM</name>
<feature type="signal peptide" evidence="1">
    <location>
        <begin position="1"/>
        <end position="28"/>
    </location>
</feature>
<sequence length="210" mass="22775">MTRTLRLATAIIATLLLLPACRSSPSAADASPASGGQALQPADAFFANLQTLCGKAFAGRIVADDPPTPGAPYAGKALIMHVRQCEHDRIAIPFHVGEDHSRTLLITRTASGLKLDHDRRNRDGSPDALTLYGGVTVDAGSATRQVFPVDAKSKALFQRNQRNDSVSNVWTLEIEPGRIAAYERTRPGRRFRIEFDLTRPVPAPPAPWGW</sequence>
<feature type="chain" id="PRO_5045816096" description="Secreted protein" evidence="1">
    <location>
        <begin position="29"/>
        <end position="210"/>
    </location>
</feature>
<dbReference type="RefSeq" id="WP_200608680.1">
    <property type="nucleotide sequence ID" value="NZ_CP071517.1"/>
</dbReference>
<accession>A0ABX7R9I8</accession>
<proteinExistence type="predicted"/>
<reference evidence="2 3" key="1">
    <citation type="submission" date="2021-02" db="EMBL/GenBank/DDBJ databases">
        <title>Lysobacter arenosi sp. nov., isolated from soil of gangwondo yeongwol, south Korea.</title>
        <authorList>
            <person name="Kim K.R."/>
            <person name="Kim K.H."/>
            <person name="Jeon C.O."/>
        </authorList>
    </citation>
    <scope>NUCLEOTIDE SEQUENCE [LARGE SCALE GENOMIC DNA]</scope>
    <source>
        <strain evidence="2 3">R7</strain>
    </source>
</reference>
<dbReference type="Proteomes" id="UP000663400">
    <property type="component" value="Chromosome"/>
</dbReference>
<dbReference type="EMBL" id="CP071517">
    <property type="protein sequence ID" value="QSX74793.1"/>
    <property type="molecule type" value="Genomic_DNA"/>
</dbReference>
<keyword evidence="1" id="KW-0732">Signal</keyword>
<keyword evidence="3" id="KW-1185">Reference proteome</keyword>